<evidence type="ECO:0000259" key="9">
    <source>
        <dbReference type="PROSITE" id="PS50112"/>
    </source>
</evidence>
<feature type="transmembrane region" description="Helical" evidence="8">
    <location>
        <begin position="20"/>
        <end position="42"/>
    </location>
</feature>
<keyword evidence="14" id="KW-1185">Reference proteome</keyword>
<dbReference type="InterPro" id="IPR043128">
    <property type="entry name" value="Rev_trsase/Diguanyl_cyclase"/>
</dbReference>
<evidence type="ECO:0000259" key="10">
    <source>
        <dbReference type="PROSITE" id="PS50113"/>
    </source>
</evidence>
<dbReference type="NCBIfam" id="TIGR00229">
    <property type="entry name" value="sensory_box"/>
    <property type="match status" value="3"/>
</dbReference>
<sequence>MAPSSASASRGGHRRENHLATLGLLLFAVILGLFVLVGAHLYRFESERHRQREIEQVKQQLDSLATALKSRIYANIFAVSGVKSLVAMNPELTQEDFSRAMAIQFREQRDLRNIGLARDMVLRLIYPVEGNEGAIGLDYRGLPDQIDAVQQALKLNRIVVAGPLPLVQGGEGLIARIPISVADAASGQERFWGFASVVMNTESIFSAAGITEQSGLRLAIRGRDGRGEQGEVFLGDPGIFDHQPVTQLIELPHGHWQMGATPAGGWTRYSPFSDPLMWSYLAAAAGILAFSAIIVFLLAENRKAGDALKKERDLFSEGPVFTMEWGAEQQGDWPIRRVSSNVAQILGYSQAEMLAPGFSYAALIHPEDAEPVVGRLRQHVAEGTDRYEDSYRVQTRSGGYLWFHDSTLLLRDKAGRITAVRSYLYDQTAQKQAEEALRIAEARLEKTAFELTENIPVGTYTMVQPAEGGMASFAFMSSRFLELTGLTREEAASDPMKGFACVHPDDFDAWVARNVETFNEKKPFFGEVRVVVKGETRWITAESFPRTLSDGTTVWEGVLADVTDRKRAEEALSESLRRFNDLVDRVSVGVYVFWHRANGKMEFEYVSDSWCEMNQIRREDLLENPWLAWNIVHPDEFEAFRQLNEQVVRERRSFVWEGQILVDGNVRFVLIESSPIFFANGDSRWFGFEQDITERKHAEAILQETNLALTQEINERKLVEQELKVKTELLEQLSMQDGLTGIANRRYFDQRVEAEWKRVLRTGLPLSLVLIDIDHFKQYNDHYGHGAGDACLRQVAQALARCAERPLDLVARYGGEEFIALLPETERNGALHLAEQMRAGVEALAIPHARSSAAAVVTLSIGVATHGPGRVKTDLRQLQECADQALYRGKHQGRNQVQEEVLAAG</sequence>
<dbReference type="InterPro" id="IPR050469">
    <property type="entry name" value="Diguanylate_Cyclase"/>
</dbReference>
<evidence type="ECO:0000259" key="12">
    <source>
        <dbReference type="PROSITE" id="PS50887"/>
    </source>
</evidence>
<name>A0ABZ0S8F8_9GAMM</name>
<dbReference type="InterPro" id="IPR000700">
    <property type="entry name" value="PAS-assoc_C"/>
</dbReference>
<dbReference type="Gene3D" id="3.30.450.20">
    <property type="entry name" value="PAS domain"/>
    <property type="match status" value="3"/>
</dbReference>
<dbReference type="PANTHER" id="PTHR45138:SF9">
    <property type="entry name" value="DIGUANYLATE CYCLASE DGCM-RELATED"/>
    <property type="match status" value="1"/>
</dbReference>
<gene>
    <name evidence="13" type="primary">cph2_6</name>
    <name evidence="13" type="ORF">Thiowin_01789</name>
</gene>
<dbReference type="EC" id="2.7.7.65" evidence="2"/>
<dbReference type="Pfam" id="PF13426">
    <property type="entry name" value="PAS_9"/>
    <property type="match status" value="1"/>
</dbReference>
<feature type="domain" description="PAS" evidence="9">
    <location>
        <begin position="575"/>
        <end position="651"/>
    </location>
</feature>
<dbReference type="InterPro" id="IPR000014">
    <property type="entry name" value="PAS"/>
</dbReference>
<dbReference type="SMART" id="SM01079">
    <property type="entry name" value="CHASE"/>
    <property type="match status" value="1"/>
</dbReference>
<comment type="subcellular location">
    <subcellularLocation>
        <location evidence="1">Membrane</location>
    </subcellularLocation>
</comment>
<dbReference type="NCBIfam" id="TIGR00254">
    <property type="entry name" value="GGDEF"/>
    <property type="match status" value="1"/>
</dbReference>
<dbReference type="CDD" id="cd00130">
    <property type="entry name" value="PAS"/>
    <property type="match status" value="3"/>
</dbReference>
<dbReference type="Gene3D" id="3.30.70.270">
    <property type="match status" value="1"/>
</dbReference>
<dbReference type="InterPro" id="IPR042240">
    <property type="entry name" value="CHASE_sf"/>
</dbReference>
<evidence type="ECO:0000256" key="7">
    <source>
        <dbReference type="SAM" id="Coils"/>
    </source>
</evidence>
<feature type="domain" description="PAC" evidence="10">
    <location>
        <begin position="641"/>
        <end position="704"/>
    </location>
</feature>
<organism evidence="13 14">
    <name type="scientific">Thiorhodovibrio winogradskyi</name>
    <dbReference type="NCBI Taxonomy" id="77007"/>
    <lineage>
        <taxon>Bacteria</taxon>
        <taxon>Pseudomonadati</taxon>
        <taxon>Pseudomonadota</taxon>
        <taxon>Gammaproteobacteria</taxon>
        <taxon>Chromatiales</taxon>
        <taxon>Chromatiaceae</taxon>
        <taxon>Thiorhodovibrio</taxon>
    </lineage>
</organism>
<dbReference type="InterPro" id="IPR000160">
    <property type="entry name" value="GGDEF_dom"/>
</dbReference>
<dbReference type="SUPFAM" id="SSF55073">
    <property type="entry name" value="Nucleotide cyclase"/>
    <property type="match status" value="1"/>
</dbReference>
<evidence type="ECO:0000256" key="5">
    <source>
        <dbReference type="ARBA" id="ARBA00023136"/>
    </source>
</evidence>
<dbReference type="InterPro" id="IPR035965">
    <property type="entry name" value="PAS-like_dom_sf"/>
</dbReference>
<dbReference type="RefSeq" id="WP_328987348.1">
    <property type="nucleotide sequence ID" value="NZ_CP121472.1"/>
</dbReference>
<evidence type="ECO:0000256" key="1">
    <source>
        <dbReference type="ARBA" id="ARBA00004370"/>
    </source>
</evidence>
<dbReference type="SMART" id="SM00267">
    <property type="entry name" value="GGDEF"/>
    <property type="match status" value="1"/>
</dbReference>
<dbReference type="PROSITE" id="PS50887">
    <property type="entry name" value="GGDEF"/>
    <property type="match status" value="1"/>
</dbReference>
<accession>A0ABZ0S8F8</accession>
<dbReference type="SUPFAM" id="SSF55785">
    <property type="entry name" value="PYP-like sensor domain (PAS domain)"/>
    <property type="match status" value="3"/>
</dbReference>
<feature type="domain" description="PAC" evidence="10">
    <location>
        <begin position="387"/>
        <end position="439"/>
    </location>
</feature>
<evidence type="ECO:0000313" key="14">
    <source>
        <dbReference type="Proteomes" id="UP001432180"/>
    </source>
</evidence>
<dbReference type="InterPro" id="IPR013655">
    <property type="entry name" value="PAS_fold_3"/>
</dbReference>
<keyword evidence="5 8" id="KW-0472">Membrane</keyword>
<dbReference type="Proteomes" id="UP001432180">
    <property type="component" value="Chromosome"/>
</dbReference>
<dbReference type="Pfam" id="PF08447">
    <property type="entry name" value="PAS_3"/>
    <property type="match status" value="2"/>
</dbReference>
<dbReference type="SMART" id="SM00091">
    <property type="entry name" value="PAS"/>
    <property type="match status" value="2"/>
</dbReference>
<evidence type="ECO:0000256" key="2">
    <source>
        <dbReference type="ARBA" id="ARBA00012528"/>
    </source>
</evidence>
<dbReference type="CDD" id="cd01949">
    <property type="entry name" value="GGDEF"/>
    <property type="match status" value="1"/>
</dbReference>
<evidence type="ECO:0000256" key="6">
    <source>
        <dbReference type="ARBA" id="ARBA00034247"/>
    </source>
</evidence>
<dbReference type="Gene3D" id="3.30.450.350">
    <property type="entry name" value="CHASE domain"/>
    <property type="match status" value="1"/>
</dbReference>
<dbReference type="InterPro" id="IPR029787">
    <property type="entry name" value="Nucleotide_cyclase"/>
</dbReference>
<dbReference type="PROSITE" id="PS50839">
    <property type="entry name" value="CHASE"/>
    <property type="match status" value="1"/>
</dbReference>
<keyword evidence="7" id="KW-0175">Coiled coil</keyword>
<protein>
    <recommendedName>
        <fullName evidence="2">diguanylate cyclase</fullName>
        <ecNumber evidence="2">2.7.7.65</ecNumber>
    </recommendedName>
</protein>
<dbReference type="PROSITE" id="PS50113">
    <property type="entry name" value="PAC"/>
    <property type="match status" value="2"/>
</dbReference>
<reference evidence="13 14" key="1">
    <citation type="journal article" date="2023" name="Microorganisms">
        <title>Thiorhodovibrio frisius and Trv. litoralis spp. nov., Two Novel Members from a Clade of Fastidious Purple Sulfur Bacteria That Exhibit Unique Red-Shifted Light-Harvesting Capabilities.</title>
        <authorList>
            <person name="Methner A."/>
            <person name="Kuzyk S.B."/>
            <person name="Petersen J."/>
            <person name="Bauer S."/>
            <person name="Brinkmann H."/>
            <person name="Sichau K."/>
            <person name="Wanner G."/>
            <person name="Wolf J."/>
            <person name="Neumann-Schaal M."/>
            <person name="Henke P."/>
            <person name="Tank M."/>
            <person name="Sproer C."/>
            <person name="Bunk B."/>
            <person name="Overmann J."/>
        </authorList>
    </citation>
    <scope>NUCLEOTIDE SEQUENCE [LARGE SCALE GENOMIC DNA]</scope>
    <source>
        <strain evidence="13 14">DSM 6702</strain>
    </source>
</reference>
<evidence type="ECO:0000313" key="13">
    <source>
        <dbReference type="EMBL" id="WPL16815.1"/>
    </source>
</evidence>
<evidence type="ECO:0000256" key="3">
    <source>
        <dbReference type="ARBA" id="ARBA00022692"/>
    </source>
</evidence>
<dbReference type="Pfam" id="PF00990">
    <property type="entry name" value="GGDEF"/>
    <property type="match status" value="1"/>
</dbReference>
<feature type="transmembrane region" description="Helical" evidence="8">
    <location>
        <begin position="278"/>
        <end position="299"/>
    </location>
</feature>
<dbReference type="EMBL" id="CP121472">
    <property type="protein sequence ID" value="WPL16815.1"/>
    <property type="molecule type" value="Genomic_DNA"/>
</dbReference>
<proteinExistence type="predicted"/>
<evidence type="ECO:0000256" key="8">
    <source>
        <dbReference type="SAM" id="Phobius"/>
    </source>
</evidence>
<comment type="catalytic activity">
    <reaction evidence="6">
        <text>2 GTP = 3',3'-c-di-GMP + 2 diphosphate</text>
        <dbReference type="Rhea" id="RHEA:24898"/>
        <dbReference type="ChEBI" id="CHEBI:33019"/>
        <dbReference type="ChEBI" id="CHEBI:37565"/>
        <dbReference type="ChEBI" id="CHEBI:58805"/>
        <dbReference type="EC" id="2.7.7.65"/>
    </reaction>
</comment>
<dbReference type="PANTHER" id="PTHR45138">
    <property type="entry name" value="REGULATORY COMPONENTS OF SENSORY TRANSDUCTION SYSTEM"/>
    <property type="match status" value="1"/>
</dbReference>
<keyword evidence="3 8" id="KW-0812">Transmembrane</keyword>
<dbReference type="InterPro" id="IPR006189">
    <property type="entry name" value="CHASE_dom"/>
</dbReference>
<dbReference type="Pfam" id="PF03924">
    <property type="entry name" value="CHASE"/>
    <property type="match status" value="1"/>
</dbReference>
<evidence type="ECO:0000259" key="11">
    <source>
        <dbReference type="PROSITE" id="PS50839"/>
    </source>
</evidence>
<evidence type="ECO:0000256" key="4">
    <source>
        <dbReference type="ARBA" id="ARBA00022989"/>
    </source>
</evidence>
<feature type="domain" description="CHASE" evidence="11">
    <location>
        <begin position="121"/>
        <end position="212"/>
    </location>
</feature>
<feature type="domain" description="PAS" evidence="9">
    <location>
        <begin position="328"/>
        <end position="383"/>
    </location>
</feature>
<dbReference type="PROSITE" id="PS50112">
    <property type="entry name" value="PAS"/>
    <property type="match status" value="2"/>
</dbReference>
<keyword evidence="4 8" id="KW-1133">Transmembrane helix</keyword>
<feature type="coiled-coil region" evidence="7">
    <location>
        <begin position="702"/>
        <end position="736"/>
    </location>
</feature>
<feature type="domain" description="GGDEF" evidence="12">
    <location>
        <begin position="764"/>
        <end position="902"/>
    </location>
</feature>